<dbReference type="EMBL" id="LAZR01022271">
    <property type="protein sequence ID" value="KKL82459.1"/>
    <property type="molecule type" value="Genomic_DNA"/>
</dbReference>
<gene>
    <name evidence="1" type="ORF">LCGC14_1984560</name>
</gene>
<feature type="non-terminal residue" evidence="1">
    <location>
        <position position="54"/>
    </location>
</feature>
<protein>
    <submittedName>
        <fullName evidence="1">Uncharacterized protein</fullName>
    </submittedName>
</protein>
<reference evidence="1" key="1">
    <citation type="journal article" date="2015" name="Nature">
        <title>Complex archaea that bridge the gap between prokaryotes and eukaryotes.</title>
        <authorList>
            <person name="Spang A."/>
            <person name="Saw J.H."/>
            <person name="Jorgensen S.L."/>
            <person name="Zaremba-Niedzwiedzka K."/>
            <person name="Martijn J."/>
            <person name="Lind A.E."/>
            <person name="van Eijk R."/>
            <person name="Schleper C."/>
            <person name="Guy L."/>
            <person name="Ettema T.J."/>
        </authorList>
    </citation>
    <scope>NUCLEOTIDE SEQUENCE</scope>
</reference>
<proteinExistence type="predicted"/>
<sequence>MYFYALPASTPEKVSSQTSVEVSTQTEWDRLIIIGILLLRPQVSKVYPASLFVD</sequence>
<dbReference type="AlphaFoldDB" id="A0A0F9F7U1"/>
<evidence type="ECO:0000313" key="1">
    <source>
        <dbReference type="EMBL" id="KKL82459.1"/>
    </source>
</evidence>
<comment type="caution">
    <text evidence="1">The sequence shown here is derived from an EMBL/GenBank/DDBJ whole genome shotgun (WGS) entry which is preliminary data.</text>
</comment>
<name>A0A0F9F7U1_9ZZZZ</name>
<accession>A0A0F9F7U1</accession>
<organism evidence="1">
    <name type="scientific">marine sediment metagenome</name>
    <dbReference type="NCBI Taxonomy" id="412755"/>
    <lineage>
        <taxon>unclassified sequences</taxon>
        <taxon>metagenomes</taxon>
        <taxon>ecological metagenomes</taxon>
    </lineage>
</organism>